<sequence>MGLLDGDIAALFSAAFSGMYLDATVNAGTGEPIYGAGGVITGYSGSSQAAKAQVDAATQAMRQADGFAEGDVRLIILANGVAVTSDHSVTVAGVKYSLQSVELDAAASHWVCRGRKVPT</sequence>
<accession>G6E7J9</accession>
<protein>
    <submittedName>
        <fullName evidence="1">Uncharacterized protein</fullName>
    </submittedName>
</protein>
<dbReference type="EMBL" id="AGFM01000006">
    <property type="protein sequence ID" value="EHJ62822.1"/>
    <property type="molecule type" value="Genomic_DNA"/>
</dbReference>
<evidence type="ECO:0000313" key="1">
    <source>
        <dbReference type="EMBL" id="EHJ62822.1"/>
    </source>
</evidence>
<name>G6E7J9_9SPHN</name>
<comment type="caution">
    <text evidence="1">The sequence shown here is derived from an EMBL/GenBank/DDBJ whole genome shotgun (WGS) entry which is preliminary data.</text>
</comment>
<reference evidence="1 2" key="1">
    <citation type="journal article" date="2012" name="J. Bacteriol.">
        <title>Genome sequence of benzo(a)pyrene-degrading bacterium Novosphingobium pentaromativorans US6-1.</title>
        <authorList>
            <person name="Luo Y.R."/>
            <person name="Kang S.G."/>
            <person name="Kim S.J."/>
            <person name="Kim M.R."/>
            <person name="Li N."/>
            <person name="Lee J.H."/>
            <person name="Kwon K.K."/>
        </authorList>
    </citation>
    <scope>NUCLEOTIDE SEQUENCE [LARGE SCALE GENOMIC DNA]</scope>
    <source>
        <strain evidence="1 2">US6-1</strain>
    </source>
</reference>
<proteinExistence type="predicted"/>
<dbReference type="PATRIC" id="fig|1088721.3.peg.330"/>
<organism evidence="1 2">
    <name type="scientific">Novosphingobium pentaromativorans US6-1</name>
    <dbReference type="NCBI Taxonomy" id="1088721"/>
    <lineage>
        <taxon>Bacteria</taxon>
        <taxon>Pseudomonadati</taxon>
        <taxon>Pseudomonadota</taxon>
        <taxon>Alphaproteobacteria</taxon>
        <taxon>Sphingomonadales</taxon>
        <taxon>Sphingomonadaceae</taxon>
        <taxon>Novosphingobium</taxon>
    </lineage>
</organism>
<dbReference type="OrthoDB" id="7508850at2"/>
<gene>
    <name evidence="1" type="ORF">NSU_0334</name>
</gene>
<keyword evidence="2" id="KW-1185">Reference proteome</keyword>
<dbReference type="Proteomes" id="UP000004030">
    <property type="component" value="Unassembled WGS sequence"/>
</dbReference>
<evidence type="ECO:0000313" key="2">
    <source>
        <dbReference type="Proteomes" id="UP000004030"/>
    </source>
</evidence>
<dbReference type="AlphaFoldDB" id="G6E7J9"/>
<dbReference type="RefSeq" id="WP_007011251.1">
    <property type="nucleotide sequence ID" value="NZ_AGFM01000006.1"/>
</dbReference>